<protein>
    <recommendedName>
        <fullName evidence="5">PsbP C-terminal domain-containing protein</fullName>
    </recommendedName>
</protein>
<evidence type="ECO:0000313" key="4">
    <source>
        <dbReference type="Proteomes" id="UP001299235"/>
    </source>
</evidence>
<evidence type="ECO:0000256" key="2">
    <source>
        <dbReference type="SAM" id="SignalP"/>
    </source>
</evidence>
<proteinExistence type="predicted"/>
<evidence type="ECO:0000313" key="3">
    <source>
        <dbReference type="EMBL" id="MCC2150437.1"/>
    </source>
</evidence>
<feature type="signal peptide" evidence="2">
    <location>
        <begin position="1"/>
        <end position="17"/>
    </location>
</feature>
<dbReference type="PROSITE" id="PS51257">
    <property type="entry name" value="PROKAR_LIPOPROTEIN"/>
    <property type="match status" value="1"/>
</dbReference>
<feature type="compositionally biased region" description="Low complexity" evidence="1">
    <location>
        <begin position="26"/>
        <end position="43"/>
    </location>
</feature>
<dbReference type="EMBL" id="JAJEQE010000082">
    <property type="protein sequence ID" value="MCC2150437.1"/>
    <property type="molecule type" value="Genomic_DNA"/>
</dbReference>
<evidence type="ECO:0008006" key="5">
    <source>
        <dbReference type="Google" id="ProtNLM"/>
    </source>
</evidence>
<gene>
    <name evidence="3" type="ORF">LKD42_14510</name>
</gene>
<name>A0ABS8EZ09_9FIRM</name>
<keyword evidence="2" id="KW-0732">Signal</keyword>
<dbReference type="Proteomes" id="UP001299235">
    <property type="component" value="Unassembled WGS sequence"/>
</dbReference>
<reference evidence="3 4" key="1">
    <citation type="submission" date="2021-10" db="EMBL/GenBank/DDBJ databases">
        <title>Anaerobic single-cell dispensing facilitates the cultivation of human gut bacteria.</title>
        <authorList>
            <person name="Afrizal A."/>
        </authorList>
    </citation>
    <scope>NUCLEOTIDE SEQUENCE [LARGE SCALE GENOMIC DNA]</scope>
    <source>
        <strain evidence="3 4">CLA-AA-H246</strain>
    </source>
</reference>
<comment type="caution">
    <text evidence="3">The sequence shown here is derived from an EMBL/GenBank/DDBJ whole genome shotgun (WGS) entry which is preliminary data.</text>
</comment>
<organism evidence="3 4">
    <name type="scientific">Hominisplanchenecus faecis</name>
    <dbReference type="NCBI Taxonomy" id="2885351"/>
    <lineage>
        <taxon>Bacteria</taxon>
        <taxon>Bacillati</taxon>
        <taxon>Bacillota</taxon>
        <taxon>Clostridia</taxon>
        <taxon>Lachnospirales</taxon>
        <taxon>Lachnospiraceae</taxon>
        <taxon>Hominisplanchenecus</taxon>
    </lineage>
</organism>
<accession>A0ABS8EZ09</accession>
<feature type="chain" id="PRO_5045918673" description="PsbP C-terminal domain-containing protein" evidence="2">
    <location>
        <begin position="18"/>
        <end position="226"/>
    </location>
</feature>
<keyword evidence="4" id="KW-1185">Reference proteome</keyword>
<dbReference type="RefSeq" id="WP_248836115.1">
    <property type="nucleotide sequence ID" value="NZ_JAJEQE010000082.1"/>
</dbReference>
<feature type="compositionally biased region" description="Low complexity" evidence="1">
    <location>
        <begin position="53"/>
        <end position="66"/>
    </location>
</feature>
<feature type="region of interest" description="Disordered" evidence="1">
    <location>
        <begin position="22"/>
        <end position="66"/>
    </location>
</feature>
<evidence type="ECO:0000256" key="1">
    <source>
        <dbReference type="SAM" id="MobiDB-lite"/>
    </source>
</evidence>
<sequence>MKKKILTTFLLCLTVFAATSCGSKNTSSTETVSSETQQQTESFSETENESSETESQTESVVQTETTAQTETLAVSDASLSFPFEDFGIDIDIPDDWKIIKSDLDAELPSVTYRCQDTPIMINFFEYAESISSVSETFLGAPLSSLKDDDSYSEFYTDNISVDGKTAQSTMYYYKNTFMNLVSIDTGHRIVYIYIAIPKTNGYGEEIVDNSVYDEFVDTIDNMKFSE</sequence>